<sequence>MNQTKVLIIEDNRLSALKIKKLLKSSGFEVCGIVSNASDAMEIIKLCRVDGIIIDMETKFKLNGIEIVSFIHKTENIPTIVVTKHHNYQILKEASKIHFIGYIVKPYLDSQLLKEVKLISIRLGLITPPQMTSLT</sequence>
<dbReference type="PROSITE" id="PS50110">
    <property type="entry name" value="RESPONSE_REGULATORY"/>
    <property type="match status" value="1"/>
</dbReference>
<accession>Q30P56</accession>
<dbReference type="AlphaFoldDB" id="Q30P56"/>
<dbReference type="InterPro" id="IPR050595">
    <property type="entry name" value="Bact_response_regulator"/>
</dbReference>
<keyword evidence="2" id="KW-0145">Chemotaxis</keyword>
<dbReference type="GO" id="GO:0006935">
    <property type="term" value="P:chemotaxis"/>
    <property type="evidence" value="ECO:0007669"/>
    <property type="project" value="UniProtKB-KW"/>
</dbReference>
<evidence type="ECO:0000313" key="8">
    <source>
        <dbReference type="Proteomes" id="UP000002714"/>
    </source>
</evidence>
<dbReference type="PANTHER" id="PTHR44591:SF23">
    <property type="entry name" value="CHEY SUBFAMILY"/>
    <property type="match status" value="1"/>
</dbReference>
<evidence type="ECO:0000256" key="2">
    <source>
        <dbReference type="ARBA" id="ARBA00022500"/>
    </source>
</evidence>
<dbReference type="eggNOG" id="COG0745">
    <property type="taxonomic scope" value="Bacteria"/>
</dbReference>
<evidence type="ECO:0000256" key="5">
    <source>
        <dbReference type="PROSITE-ProRule" id="PRU00169"/>
    </source>
</evidence>
<dbReference type="Gene3D" id="3.40.50.2300">
    <property type="match status" value="1"/>
</dbReference>
<dbReference type="DNASU" id="3762955"/>
<dbReference type="PANTHER" id="PTHR44591">
    <property type="entry name" value="STRESS RESPONSE REGULATOR PROTEIN 1"/>
    <property type="match status" value="1"/>
</dbReference>
<dbReference type="InterPro" id="IPR001789">
    <property type="entry name" value="Sig_transdc_resp-reg_receiver"/>
</dbReference>
<keyword evidence="4" id="KW-0283">Flagellar rotation</keyword>
<dbReference type="GO" id="GO:0097588">
    <property type="term" value="P:archaeal or bacterial-type flagellum-dependent cell motility"/>
    <property type="evidence" value="ECO:0007669"/>
    <property type="project" value="UniProtKB-KW"/>
</dbReference>
<comment type="cofactor">
    <cofactor evidence="1">
        <name>Mg(2+)</name>
        <dbReference type="ChEBI" id="CHEBI:18420"/>
    </cofactor>
</comment>
<dbReference type="InterPro" id="IPR011006">
    <property type="entry name" value="CheY-like_superfamily"/>
</dbReference>
<keyword evidence="3 5" id="KW-0597">Phosphoprotein</keyword>
<organism evidence="7 8">
    <name type="scientific">Sulfurimonas denitrificans (strain ATCC 33889 / DSM 1251)</name>
    <name type="common">Thiomicrospira denitrificans (strain ATCC 33889 / DSM 1251)</name>
    <dbReference type="NCBI Taxonomy" id="326298"/>
    <lineage>
        <taxon>Bacteria</taxon>
        <taxon>Pseudomonadati</taxon>
        <taxon>Campylobacterota</taxon>
        <taxon>Epsilonproteobacteria</taxon>
        <taxon>Campylobacterales</taxon>
        <taxon>Sulfurimonadaceae</taxon>
        <taxon>Sulfurimonas</taxon>
    </lineage>
</organism>
<evidence type="ECO:0000256" key="3">
    <source>
        <dbReference type="ARBA" id="ARBA00022553"/>
    </source>
</evidence>
<evidence type="ECO:0000256" key="4">
    <source>
        <dbReference type="ARBA" id="ARBA00022779"/>
    </source>
</evidence>
<dbReference type="KEGG" id="tdn:Suden_1951"/>
<dbReference type="Proteomes" id="UP000002714">
    <property type="component" value="Chromosome"/>
</dbReference>
<dbReference type="SMART" id="SM00448">
    <property type="entry name" value="REC"/>
    <property type="match status" value="1"/>
</dbReference>
<reference evidence="7 8" key="1">
    <citation type="journal article" date="2008" name="Appl. Environ. Microbiol.">
        <title>Genome of the epsilonproteobacterial chemolithoautotroph Sulfurimonas denitrificans.</title>
        <authorList>
            <person name="Sievert S.M."/>
            <person name="Scott K.M."/>
            <person name="Klotz M.G."/>
            <person name="Chain P.S.G."/>
            <person name="Hauser L.J."/>
            <person name="Hemp J."/>
            <person name="Huegler M."/>
            <person name="Land M."/>
            <person name="Lapidus A."/>
            <person name="Larimer F.W."/>
            <person name="Lucas S."/>
            <person name="Malfatti S.A."/>
            <person name="Meyer F."/>
            <person name="Paulsen I.T."/>
            <person name="Ren Q."/>
            <person name="Simon J."/>
            <person name="Bailey K."/>
            <person name="Diaz E."/>
            <person name="Fitzpatrick K.A."/>
            <person name="Glover B."/>
            <person name="Gwatney N."/>
            <person name="Korajkic A."/>
            <person name="Long A."/>
            <person name="Mobberley J.M."/>
            <person name="Pantry S.N."/>
            <person name="Pazder G."/>
            <person name="Peterson S."/>
            <person name="Quintanilla J.D."/>
            <person name="Sprinkle R."/>
            <person name="Stephens J."/>
            <person name="Thomas P."/>
            <person name="Vaughn R."/>
            <person name="Weber M.J."/>
            <person name="Wooten L.L."/>
        </authorList>
    </citation>
    <scope>NUCLEOTIDE SEQUENCE [LARGE SCALE GENOMIC DNA]</scope>
    <source>
        <strain evidence="8">ATCC 33889 / DSM 1251</strain>
    </source>
</reference>
<keyword evidence="8" id="KW-1185">Reference proteome</keyword>
<dbReference type="RefSeq" id="WP_011373565.1">
    <property type="nucleotide sequence ID" value="NC_007575.1"/>
</dbReference>
<dbReference type="OrthoDB" id="8912111at2"/>
<evidence type="ECO:0000256" key="1">
    <source>
        <dbReference type="ARBA" id="ARBA00001946"/>
    </source>
</evidence>
<dbReference type="STRING" id="326298.Suden_1951"/>
<dbReference type="EMBL" id="CP000153">
    <property type="protein sequence ID" value="ABB45225.1"/>
    <property type="molecule type" value="Genomic_DNA"/>
</dbReference>
<feature type="domain" description="Response regulatory" evidence="6">
    <location>
        <begin position="5"/>
        <end position="120"/>
    </location>
</feature>
<name>Q30P56_SULDN</name>
<feature type="modified residue" description="4-aspartylphosphate" evidence="5">
    <location>
        <position position="55"/>
    </location>
</feature>
<dbReference type="Pfam" id="PF00072">
    <property type="entry name" value="Response_reg"/>
    <property type="match status" value="1"/>
</dbReference>
<gene>
    <name evidence="7" type="ordered locus">Suden_1951</name>
</gene>
<dbReference type="HOGENOM" id="CLU_000445_69_11_7"/>
<dbReference type="GO" id="GO:0000160">
    <property type="term" value="P:phosphorelay signal transduction system"/>
    <property type="evidence" value="ECO:0007669"/>
    <property type="project" value="InterPro"/>
</dbReference>
<dbReference type="SUPFAM" id="SSF52172">
    <property type="entry name" value="CheY-like"/>
    <property type="match status" value="1"/>
</dbReference>
<proteinExistence type="predicted"/>
<evidence type="ECO:0000313" key="7">
    <source>
        <dbReference type="EMBL" id="ABB45225.1"/>
    </source>
</evidence>
<evidence type="ECO:0000259" key="6">
    <source>
        <dbReference type="PROSITE" id="PS50110"/>
    </source>
</evidence>
<protein>
    <submittedName>
        <fullName evidence="7">Response regulator receiver domain protein (CheY-like)</fullName>
    </submittedName>
</protein>